<dbReference type="OrthoDB" id="4362041at2759"/>
<comment type="caution">
    <text evidence="2">The sequence shown here is derived from an EMBL/GenBank/DDBJ whole genome shotgun (WGS) entry which is preliminary data.</text>
</comment>
<feature type="compositionally biased region" description="Polar residues" evidence="1">
    <location>
        <begin position="103"/>
        <end position="120"/>
    </location>
</feature>
<organism evidence="2 3">
    <name type="scientific">Aspergillus hiratsukae</name>
    <dbReference type="NCBI Taxonomy" id="1194566"/>
    <lineage>
        <taxon>Eukaryota</taxon>
        <taxon>Fungi</taxon>
        <taxon>Dikarya</taxon>
        <taxon>Ascomycota</taxon>
        <taxon>Pezizomycotina</taxon>
        <taxon>Eurotiomycetes</taxon>
        <taxon>Eurotiomycetidae</taxon>
        <taxon>Eurotiales</taxon>
        <taxon>Aspergillaceae</taxon>
        <taxon>Aspergillus</taxon>
        <taxon>Aspergillus subgen. Fumigati</taxon>
    </lineage>
</organism>
<gene>
    <name evidence="2" type="ORF">CNMCM5793_002125</name>
</gene>
<dbReference type="EMBL" id="JACBAD010001963">
    <property type="protein sequence ID" value="KAF7125832.1"/>
    <property type="molecule type" value="Genomic_DNA"/>
</dbReference>
<accession>A0A8H6PC88</accession>
<feature type="region of interest" description="Disordered" evidence="1">
    <location>
        <begin position="81"/>
        <end position="122"/>
    </location>
</feature>
<feature type="region of interest" description="Disordered" evidence="1">
    <location>
        <begin position="230"/>
        <end position="265"/>
    </location>
</feature>
<feature type="compositionally biased region" description="Low complexity" evidence="1">
    <location>
        <begin position="81"/>
        <end position="92"/>
    </location>
</feature>
<keyword evidence="3" id="KW-1185">Reference proteome</keyword>
<reference evidence="2" key="1">
    <citation type="submission" date="2020-06" db="EMBL/GenBank/DDBJ databases">
        <title>Draft genome sequences of strains closely related to Aspergillus parafelis and Aspergillus hiratsukae.</title>
        <authorList>
            <person name="Dos Santos R.A.C."/>
            <person name="Rivero-Menendez O."/>
            <person name="Steenwyk J.L."/>
            <person name="Mead M.E."/>
            <person name="Goldman G.H."/>
            <person name="Alastruey-Izquierdo A."/>
            <person name="Rokas A."/>
        </authorList>
    </citation>
    <scope>NUCLEOTIDE SEQUENCE</scope>
    <source>
        <strain evidence="2">CNM-CM5793</strain>
    </source>
</reference>
<name>A0A8H6PC88_9EURO</name>
<protein>
    <submittedName>
        <fullName evidence="2">Uncharacterized protein</fullName>
    </submittedName>
</protein>
<sequence length="265" mass="29411">MGMSHTVKCVFRLTFLLKKAERSFHQKGKAVDHSHSAVPSLPLPNSECSDPGLGPLCKETGMHDYDDDVCSCSCTDTNTDTDTDASSVSSPDLAVKAHPADAGSSSSSTRPHTGNGTGTSNRKRLVRIVSFKSIAHDSTRWSSARERELAIAEHELARCQKAWSSEQELWLEYVGYQLTSDTMTNGSVMISPGYYDQIKILLEEKEAHEEFLSHRAKQAGDERVHFRKAWRRSRAGEEQRGRNRTRSRSGLRALRGSRSGKGRGE</sequence>
<proteinExistence type="predicted"/>
<evidence type="ECO:0000313" key="2">
    <source>
        <dbReference type="EMBL" id="KAF7125832.1"/>
    </source>
</evidence>
<evidence type="ECO:0000256" key="1">
    <source>
        <dbReference type="SAM" id="MobiDB-lite"/>
    </source>
</evidence>
<dbReference type="Proteomes" id="UP000630445">
    <property type="component" value="Unassembled WGS sequence"/>
</dbReference>
<evidence type="ECO:0000313" key="3">
    <source>
        <dbReference type="Proteomes" id="UP000630445"/>
    </source>
</evidence>
<dbReference type="AlphaFoldDB" id="A0A8H6PC88"/>